<evidence type="ECO:0000256" key="3">
    <source>
        <dbReference type="ARBA" id="ARBA00021502"/>
    </source>
</evidence>
<feature type="region of interest" description="Disordered" evidence="5">
    <location>
        <begin position="591"/>
        <end position="630"/>
    </location>
</feature>
<dbReference type="PANTHER" id="PTHR34105">
    <property type="entry name" value="PROLINE-, GLUTAMIC ACID- AND LEUCINE-RICH PROTEIN 1"/>
    <property type="match status" value="1"/>
</dbReference>
<dbReference type="SUPFAM" id="SSF48371">
    <property type="entry name" value="ARM repeat"/>
    <property type="match status" value="1"/>
</dbReference>
<dbReference type="PANTHER" id="PTHR34105:SF1">
    <property type="entry name" value="PROLINE-, GLUTAMIC ACID- AND LEUCINE-RICH PROTEIN 1"/>
    <property type="match status" value="1"/>
</dbReference>
<dbReference type="Pfam" id="PF08167">
    <property type="entry name" value="RIX1"/>
    <property type="match status" value="1"/>
</dbReference>
<feature type="region of interest" description="Disordered" evidence="5">
    <location>
        <begin position="751"/>
        <end position="807"/>
    </location>
</feature>
<reference evidence="7 8" key="1">
    <citation type="submission" date="2023-08" db="EMBL/GenBank/DDBJ databases">
        <title>Black Yeasts Isolated from many extreme environments.</title>
        <authorList>
            <person name="Coleine C."/>
            <person name="Stajich J.E."/>
            <person name="Selbmann L."/>
        </authorList>
    </citation>
    <scope>NUCLEOTIDE SEQUENCE [LARGE SCALE GENOMIC DNA]</scope>
    <source>
        <strain evidence="7 8">CCFEE 5885</strain>
    </source>
</reference>
<comment type="caution">
    <text evidence="7">The sequence shown here is derived from an EMBL/GenBank/DDBJ whole genome shotgun (WGS) entry which is preliminary data.</text>
</comment>
<feature type="compositionally biased region" description="Acidic residues" evidence="5">
    <location>
        <begin position="594"/>
        <end position="614"/>
    </location>
</feature>
<evidence type="ECO:0000313" key="8">
    <source>
        <dbReference type="Proteomes" id="UP001345013"/>
    </source>
</evidence>
<sequence length="807" mass="87801">MSSFNALRAIATRLTSTPIDELPQQVGYLSIAVTSCIDILRNPSPSNDQSVLLHKLRTRVSALLQDRTVEGRYCGIVIAKALAETGGAAFLSESGSWVRSLISCLNKPDPAEVKSICVIAVSRIYLLTVDQQALVREVTTPTLPAFISATLGIIKPTTAQNESKSVRSLSPLLQVVLHSWHALIKHFASTFRPNAGSIKSICLSLISDVDCPHAVYSAAQDVLARLHFCAPKNAVASEWSRTCAQAIEAAHDTADLVFRAIIEDWSAATQHTSKVSRKQKAASAPATINNNVLGLGVWSGVSQGCSMLARQVDVLRHLLTCKHAQEFNLPLGALLDLTTRLTAITPPTARFSLRTNNEITRDEREELWLSLPLVHVAVLNLFQALAETFKSALAPVCHSIAMQFWDLFDAESDNETVRRAVYDLVNAMLPHRLLTLSKSDSTNFKRLVKHCCNDLTAQTGDKAFLQNNSALQRQDDSNLGSFSLYDSAYLLLPSILTYAPLHKLIGYGSTRMQIDQTAIFLNHDEAVLASVLNPSRPRTDPKTGRIAAPAPSVMPFCARFAQHTLDETLKLAFEAMLRPRMPVIGSNMEADVAGQDEDEDEDEAEDEAEDEDERNEGQANGYDAAMQPYSRDDVDVAVGRIAADPNLQETSSSQQGLHDFASSQKRDFTTLLEQSMDAQLAASASEDTQAATVSVEEGTEDPPVPKRPRVEGDATQLPMPIVITEDQGQHFPSDRAPATAAAETIKPFFTPANSMTEGMPMQAPDLSDVVKGKERAGYDSNESSDSEVPPIDATLVGISDSEDEDDP</sequence>
<keyword evidence="4" id="KW-0539">Nucleus</keyword>
<organism evidence="7 8">
    <name type="scientific">Lithohypha guttulata</name>
    <dbReference type="NCBI Taxonomy" id="1690604"/>
    <lineage>
        <taxon>Eukaryota</taxon>
        <taxon>Fungi</taxon>
        <taxon>Dikarya</taxon>
        <taxon>Ascomycota</taxon>
        <taxon>Pezizomycotina</taxon>
        <taxon>Eurotiomycetes</taxon>
        <taxon>Chaetothyriomycetidae</taxon>
        <taxon>Chaetothyriales</taxon>
        <taxon>Trichomeriaceae</taxon>
        <taxon>Lithohypha</taxon>
    </lineage>
</organism>
<evidence type="ECO:0000259" key="6">
    <source>
        <dbReference type="Pfam" id="PF08167"/>
    </source>
</evidence>
<accession>A0ABR0KA28</accession>
<feature type="compositionally biased region" description="Basic and acidic residues" evidence="5">
    <location>
        <begin position="768"/>
        <end position="777"/>
    </location>
</feature>
<dbReference type="EMBL" id="JAVRRG010000055">
    <property type="protein sequence ID" value="KAK5092600.1"/>
    <property type="molecule type" value="Genomic_DNA"/>
</dbReference>
<protein>
    <recommendedName>
        <fullName evidence="3">Pre-rRNA-processing protein RIX1</fullName>
    </recommendedName>
</protein>
<gene>
    <name evidence="7" type="ORF">LTR24_005062</name>
</gene>
<dbReference type="Proteomes" id="UP001345013">
    <property type="component" value="Unassembled WGS sequence"/>
</dbReference>
<comment type="subcellular location">
    <subcellularLocation>
        <location evidence="1">Nucleus</location>
    </subcellularLocation>
</comment>
<evidence type="ECO:0000256" key="5">
    <source>
        <dbReference type="SAM" id="MobiDB-lite"/>
    </source>
</evidence>
<name>A0ABR0KA28_9EURO</name>
<evidence type="ECO:0000256" key="4">
    <source>
        <dbReference type="ARBA" id="ARBA00023242"/>
    </source>
</evidence>
<feature type="region of interest" description="Disordered" evidence="5">
    <location>
        <begin position="681"/>
        <end position="716"/>
    </location>
</feature>
<dbReference type="InterPro" id="IPR016024">
    <property type="entry name" value="ARM-type_fold"/>
</dbReference>
<evidence type="ECO:0000256" key="2">
    <source>
        <dbReference type="ARBA" id="ARBA00010511"/>
    </source>
</evidence>
<keyword evidence="8" id="KW-1185">Reference proteome</keyword>
<evidence type="ECO:0000313" key="7">
    <source>
        <dbReference type="EMBL" id="KAK5092600.1"/>
    </source>
</evidence>
<proteinExistence type="inferred from homology"/>
<comment type="similarity">
    <text evidence="2">Belongs to the RIX1/PELP1 family.</text>
</comment>
<dbReference type="InterPro" id="IPR012583">
    <property type="entry name" value="RIX1_N"/>
</dbReference>
<feature type="domain" description="Pre-rRNA-processing protein RIX1 N-terminal" evidence="6">
    <location>
        <begin position="7"/>
        <end position="208"/>
    </location>
</feature>
<evidence type="ECO:0000256" key="1">
    <source>
        <dbReference type="ARBA" id="ARBA00004123"/>
    </source>
</evidence>